<comment type="subcellular location">
    <subcellularLocation>
        <location evidence="1">Mitochondrion</location>
    </subcellularLocation>
</comment>
<keyword evidence="3" id="KW-0677">Repeat</keyword>
<dbReference type="PANTHER" id="PTHR45717:SF8">
    <property type="entry name" value="OS01G0301000 PROTEIN"/>
    <property type="match status" value="1"/>
</dbReference>
<comment type="similarity">
    <text evidence="2">Belongs to the PPR family. P subfamily.</text>
</comment>
<dbReference type="Proteomes" id="UP000594638">
    <property type="component" value="Unassembled WGS sequence"/>
</dbReference>
<reference evidence="7 8" key="1">
    <citation type="submission" date="2019-12" db="EMBL/GenBank/DDBJ databases">
        <authorList>
            <person name="Alioto T."/>
            <person name="Alioto T."/>
            <person name="Gomez Garrido J."/>
        </authorList>
    </citation>
    <scope>NUCLEOTIDE SEQUENCE [LARGE SCALE GENOMIC DNA]</scope>
</reference>
<dbReference type="PANTHER" id="PTHR45717">
    <property type="entry name" value="OS12G0527900 PROTEIN"/>
    <property type="match status" value="1"/>
</dbReference>
<keyword evidence="8" id="KW-1185">Reference proteome</keyword>
<evidence type="ECO:0000256" key="5">
    <source>
        <dbReference type="ARBA" id="ARBA00023128"/>
    </source>
</evidence>
<dbReference type="EMBL" id="CACTIH010001858">
    <property type="protein sequence ID" value="CAA2966316.1"/>
    <property type="molecule type" value="Genomic_DNA"/>
</dbReference>
<dbReference type="Pfam" id="PF01535">
    <property type="entry name" value="PPR"/>
    <property type="match status" value="1"/>
</dbReference>
<evidence type="ECO:0000313" key="8">
    <source>
        <dbReference type="Proteomes" id="UP000594638"/>
    </source>
</evidence>
<keyword evidence="5" id="KW-0496">Mitochondrion</keyword>
<dbReference type="GO" id="GO:0005739">
    <property type="term" value="C:mitochondrion"/>
    <property type="evidence" value="ECO:0007669"/>
    <property type="project" value="UniProtKB-SubCell"/>
</dbReference>
<dbReference type="InterPro" id="IPR002885">
    <property type="entry name" value="PPR_rpt"/>
</dbReference>
<evidence type="ECO:0000256" key="1">
    <source>
        <dbReference type="ARBA" id="ARBA00004173"/>
    </source>
</evidence>
<evidence type="ECO:0000256" key="6">
    <source>
        <dbReference type="PROSITE-ProRule" id="PRU00708"/>
    </source>
</evidence>
<evidence type="ECO:0000256" key="4">
    <source>
        <dbReference type="ARBA" id="ARBA00022946"/>
    </source>
</evidence>
<comment type="caution">
    <text evidence="7">The sequence shown here is derived from an EMBL/GenBank/DDBJ whole genome shotgun (WGS) entry which is preliminary data.</text>
</comment>
<feature type="repeat" description="PPR" evidence="6">
    <location>
        <begin position="209"/>
        <end position="243"/>
    </location>
</feature>
<dbReference type="OrthoDB" id="1717827at2759"/>
<dbReference type="Gene3D" id="1.25.40.10">
    <property type="entry name" value="Tetratricopeptide repeat domain"/>
    <property type="match status" value="3"/>
</dbReference>
<dbReference type="SUPFAM" id="SSF48452">
    <property type="entry name" value="TPR-like"/>
    <property type="match status" value="1"/>
</dbReference>
<evidence type="ECO:0000256" key="2">
    <source>
        <dbReference type="ARBA" id="ARBA00007626"/>
    </source>
</evidence>
<evidence type="ECO:0000313" key="7">
    <source>
        <dbReference type="EMBL" id="CAA2966316.1"/>
    </source>
</evidence>
<evidence type="ECO:0000256" key="3">
    <source>
        <dbReference type="ARBA" id="ARBA00022737"/>
    </source>
</evidence>
<dbReference type="Gramene" id="OE9A068592T2">
    <property type="protein sequence ID" value="OE9A068592C2"/>
    <property type="gene ID" value="OE9A068592"/>
</dbReference>
<protein>
    <submittedName>
        <fullName evidence="7">Pentatricopeptide repeat-containing At1g02370, mitochondrial-like</fullName>
    </submittedName>
</protein>
<name>A0A8S0QFJ8_OLEEU</name>
<dbReference type="FunFam" id="1.25.40.10:FF:000385">
    <property type="entry name" value="Pentatricopeptide repeat-containing protein mitochondrial"/>
    <property type="match status" value="1"/>
</dbReference>
<accession>A0A8S0QFJ8</accession>
<feature type="repeat" description="PPR" evidence="6">
    <location>
        <begin position="174"/>
        <end position="208"/>
    </location>
</feature>
<sequence>MMMVNGSRRVSAGESALIRWLCVAVRAKVPVAEQLGGGKDGLYRRLSALGPKKGTVAKTINEYIREGRSVSKFELDGCIRELRKYRRYDNALEIIEWMKVRKINFSLRDYAIHLDLIGKVNGIAAAENYFEGLLPAAKNHRTYGALLNSYCVEKMADKAVDLFEKMDEMNMISKALPFNNLMSLYMRSEKPERVLLLREEMKKRDIQPDTFTYNILMHGYSRLNDIEGAERVFEEIKRENAKVCNWTTYSNLAVLYVRAGLHEKAELALKMLEEEMGPRNREAYHFLISLYAGISDHGDVYRVWNSLKSKFIVVTNLSYLIMLQALSNLNDVDGLKKIYEEWESTCSSYDIRLANTAIGAYLTHDMINEAESVLRTAIDRSDGPFFRIYEMFIHFFLKNHQIEEALRCMEVATSGIEKNEWRPKLDTINKFIDYFKEAGDVDGFEKFYLYMKKINCITHRLYCYLLETYIAAGKTASNIRARVEGDGIEISSLLEKLITLLSRE</sequence>
<dbReference type="Pfam" id="PF13041">
    <property type="entry name" value="PPR_2"/>
    <property type="match status" value="1"/>
</dbReference>
<dbReference type="AlphaFoldDB" id="A0A8S0QFJ8"/>
<feature type="repeat" description="PPR" evidence="6">
    <location>
        <begin position="139"/>
        <end position="173"/>
    </location>
</feature>
<dbReference type="NCBIfam" id="TIGR00756">
    <property type="entry name" value="PPR"/>
    <property type="match status" value="3"/>
</dbReference>
<gene>
    <name evidence="7" type="ORF">OLEA9_A068592</name>
</gene>
<keyword evidence="4" id="KW-0809">Transit peptide</keyword>
<dbReference type="GO" id="GO:0003729">
    <property type="term" value="F:mRNA binding"/>
    <property type="evidence" value="ECO:0007669"/>
    <property type="project" value="UniProtKB-ARBA"/>
</dbReference>
<dbReference type="InterPro" id="IPR011990">
    <property type="entry name" value="TPR-like_helical_dom_sf"/>
</dbReference>
<dbReference type="PROSITE" id="PS51375">
    <property type="entry name" value="PPR"/>
    <property type="match status" value="3"/>
</dbReference>
<organism evidence="7 8">
    <name type="scientific">Olea europaea subsp. europaea</name>
    <dbReference type="NCBI Taxonomy" id="158383"/>
    <lineage>
        <taxon>Eukaryota</taxon>
        <taxon>Viridiplantae</taxon>
        <taxon>Streptophyta</taxon>
        <taxon>Embryophyta</taxon>
        <taxon>Tracheophyta</taxon>
        <taxon>Spermatophyta</taxon>
        <taxon>Magnoliopsida</taxon>
        <taxon>eudicotyledons</taxon>
        <taxon>Gunneridae</taxon>
        <taxon>Pentapetalae</taxon>
        <taxon>asterids</taxon>
        <taxon>lamiids</taxon>
        <taxon>Lamiales</taxon>
        <taxon>Oleaceae</taxon>
        <taxon>Oleeae</taxon>
        <taxon>Olea</taxon>
    </lineage>
</organism>
<proteinExistence type="inferred from homology"/>